<keyword evidence="2" id="KW-0963">Cytoplasm</keyword>
<dbReference type="InterPro" id="IPR023394">
    <property type="entry name" value="Sec7_C_sf"/>
</dbReference>
<dbReference type="SMART" id="SM00222">
    <property type="entry name" value="Sec7"/>
    <property type="match status" value="1"/>
</dbReference>
<evidence type="ECO:0000256" key="3">
    <source>
        <dbReference type="SAM" id="MobiDB-lite"/>
    </source>
</evidence>
<dbReference type="OMA" id="RNENADE"/>
<dbReference type="Proteomes" id="UP000012073">
    <property type="component" value="Unassembled WGS sequence"/>
</dbReference>
<dbReference type="AlphaFoldDB" id="R7QLD3"/>
<evidence type="ECO:0000256" key="1">
    <source>
        <dbReference type="ARBA" id="ARBA00004496"/>
    </source>
</evidence>
<evidence type="ECO:0000259" key="4">
    <source>
        <dbReference type="PROSITE" id="PS50190"/>
    </source>
</evidence>
<dbReference type="PANTHER" id="PTHR10663">
    <property type="entry name" value="GUANYL-NUCLEOTIDE EXCHANGE FACTOR"/>
    <property type="match status" value="1"/>
</dbReference>
<dbReference type="GeneID" id="17325809"/>
<feature type="compositionally biased region" description="Basic and acidic residues" evidence="3">
    <location>
        <begin position="892"/>
        <end position="902"/>
    </location>
</feature>
<dbReference type="GO" id="GO:0005085">
    <property type="term" value="F:guanyl-nucleotide exchange factor activity"/>
    <property type="evidence" value="ECO:0007669"/>
    <property type="project" value="InterPro"/>
</dbReference>
<dbReference type="EMBL" id="HG001903">
    <property type="protein sequence ID" value="CDF38205.1"/>
    <property type="molecule type" value="Genomic_DNA"/>
</dbReference>
<organism evidence="5 6">
    <name type="scientific">Chondrus crispus</name>
    <name type="common">Carrageen Irish moss</name>
    <name type="synonym">Polymorpha crispa</name>
    <dbReference type="NCBI Taxonomy" id="2769"/>
    <lineage>
        <taxon>Eukaryota</taxon>
        <taxon>Rhodophyta</taxon>
        <taxon>Florideophyceae</taxon>
        <taxon>Rhodymeniophycidae</taxon>
        <taxon>Gigartinales</taxon>
        <taxon>Gigartinaceae</taxon>
        <taxon>Chondrus</taxon>
    </lineage>
</organism>
<dbReference type="InterPro" id="IPR046455">
    <property type="entry name" value="Sec7/BIG1-like_C"/>
</dbReference>
<dbReference type="PANTHER" id="PTHR10663:SF375">
    <property type="entry name" value="LD29171P"/>
    <property type="match status" value="1"/>
</dbReference>
<keyword evidence="6" id="KW-1185">Reference proteome</keyword>
<protein>
    <recommendedName>
        <fullName evidence="4">SEC7 domain-containing protein</fullName>
    </recommendedName>
</protein>
<feature type="compositionally biased region" description="Polar residues" evidence="3">
    <location>
        <begin position="325"/>
        <end position="344"/>
    </location>
</feature>
<dbReference type="Gene3D" id="1.10.1000.11">
    <property type="entry name" value="Arf Nucleotide-binding Site Opener,domain 2"/>
    <property type="match status" value="1"/>
</dbReference>
<feature type="compositionally biased region" description="Polar residues" evidence="3">
    <location>
        <begin position="361"/>
        <end position="378"/>
    </location>
</feature>
<accession>R7QLD3</accession>
<dbReference type="KEGG" id="ccp:CHC_T00000551001"/>
<dbReference type="Gramene" id="CDF38205">
    <property type="protein sequence ID" value="CDF38205"/>
    <property type="gene ID" value="CHC_T00000551001"/>
</dbReference>
<dbReference type="RefSeq" id="XP_005718090.1">
    <property type="nucleotide sequence ID" value="XM_005718033.1"/>
</dbReference>
<dbReference type="GO" id="GO:0005737">
    <property type="term" value="C:cytoplasm"/>
    <property type="evidence" value="ECO:0007669"/>
    <property type="project" value="UniProtKB-SubCell"/>
</dbReference>
<sequence length="1217" mass="133200">MHAYTDMNEFGDLTFDGALRMHLSGFRLPGEAQKIDRIMEKFASRFCECNPDIFANADAAYVLAYSTIMLHTDAHNDTIKNKMSKEEFIKNNRGINDGGDLDPKFLSGLYNRITTTEIKLVDSKTDSSPGLNAKALNGGTNVVTMDPAQRARKFEEESKRLMAETKVRFASSRRTAQDYTYYSATNVHHARLMFDTAWFPVLAAISLNLEEASPADTAVVALCLDGFRNGIAISSTFSMSTTKDALVTSLAKFTHLNSISEMRPKNVECVRMILAIAANEGNNLGEQWVIIVRAISQLEQIRAVVAGNPDKHLLQKAPLVGIGSSGQAGTPGQSANGYSSQGAQRASMPGAGDTEKVASGRNGTTYRRTSSGKSTDASSQKHDGLVHKIDAKAASAATTIAESEIERIFMNSSHLSAAGVTDFCGALCTISLEELSEGPSPRLFCLQKIVELAYYNMEARTRIEWGKIWLQMGPFFVSAMCHDNRDVAMYSVDALRQLASKFLDKDELSNFSFQRSFLKPFEKCFSQSNSIPIRELVLTCVSQIVLARAANIKSGWKSVFAVLALAADDKVESIMNFGWQIVDSIVRKYVGVLDDVYVDAVTGIAAFAKSSVSTPVSLAAIGLLSGRCASSLADGQALSMLREQPLADNAARSIETEIWFSDVDAHIGAWFPILTGLASAMQDERSPVRTAANDGLYRVLTNHGGRFSSSLWALIFRGVLAPVFDDVRHLSASSDRGEAAAVGEWATTMGSASLKCLIDVFVLHIKVTRVLLGDLLELIRSWILRETEVVAREGMSILARLVMTAGEVLEAEDWKVLNDAISGIFADTMPHEILGPDRLRVGRHSEERKATVLAEGEKANAADAAADHAVNGEDAAADEPGAQSAHHNGAPNEKEVESKSSSDDVPPEVPNSSKIDFRVVRAKCVVQLLLIQLVQEMVVSFYRVLSTEHILGLSESLEMSYKFAHDFNVDTELRYSLWQAGFMNQVPNLLKQETNGLMAYLRIVFWLYLDPQRTEEGGSTEAKVMSLCEKVLQGFIRSCDEAQSKAEERREVLALSPVVCFIVNSIMQMSATQFGKHMPRIYEILLNLLERADEAEIRRTVIKLFRGRLKPVASDEACASESSEQRRNVRIGQPQLPGAMRERVVRAELYETGGQTSSEICAALNKVGGVRSVVESSEEDAFCVFSSAPDEMLVSGVRSLSYVKSAFVDVASDAELD</sequence>
<dbReference type="Pfam" id="PF20252">
    <property type="entry name" value="BIG2_C"/>
    <property type="match status" value="1"/>
</dbReference>
<evidence type="ECO:0000313" key="5">
    <source>
        <dbReference type="EMBL" id="CDF38205.1"/>
    </source>
</evidence>
<dbReference type="InterPro" id="IPR016024">
    <property type="entry name" value="ARM-type_fold"/>
</dbReference>
<dbReference type="InterPro" id="IPR035999">
    <property type="entry name" value="Sec7_dom_sf"/>
</dbReference>
<dbReference type="PROSITE" id="PS50190">
    <property type="entry name" value="SEC7"/>
    <property type="match status" value="1"/>
</dbReference>
<reference evidence="6" key="1">
    <citation type="journal article" date="2013" name="Proc. Natl. Acad. Sci. U.S.A.">
        <title>Genome structure and metabolic features in the red seaweed Chondrus crispus shed light on evolution of the Archaeplastida.</title>
        <authorList>
            <person name="Collen J."/>
            <person name="Porcel B."/>
            <person name="Carre W."/>
            <person name="Ball S.G."/>
            <person name="Chaparro C."/>
            <person name="Tonon T."/>
            <person name="Barbeyron T."/>
            <person name="Michel G."/>
            <person name="Noel B."/>
            <person name="Valentin K."/>
            <person name="Elias M."/>
            <person name="Artiguenave F."/>
            <person name="Arun A."/>
            <person name="Aury J.M."/>
            <person name="Barbosa-Neto J.F."/>
            <person name="Bothwell J.H."/>
            <person name="Bouget F.Y."/>
            <person name="Brillet L."/>
            <person name="Cabello-Hurtado F."/>
            <person name="Capella-Gutierrez S."/>
            <person name="Charrier B."/>
            <person name="Cladiere L."/>
            <person name="Cock J.M."/>
            <person name="Coelho S.M."/>
            <person name="Colleoni C."/>
            <person name="Czjzek M."/>
            <person name="Da Silva C."/>
            <person name="Delage L."/>
            <person name="Denoeud F."/>
            <person name="Deschamps P."/>
            <person name="Dittami S.M."/>
            <person name="Gabaldon T."/>
            <person name="Gachon C.M."/>
            <person name="Groisillier A."/>
            <person name="Herve C."/>
            <person name="Jabbari K."/>
            <person name="Katinka M."/>
            <person name="Kloareg B."/>
            <person name="Kowalczyk N."/>
            <person name="Labadie K."/>
            <person name="Leblanc C."/>
            <person name="Lopez P.J."/>
            <person name="McLachlan D.H."/>
            <person name="Meslet-Cladiere L."/>
            <person name="Moustafa A."/>
            <person name="Nehr Z."/>
            <person name="Nyvall Collen P."/>
            <person name="Panaud O."/>
            <person name="Partensky F."/>
            <person name="Poulain J."/>
            <person name="Rensing S.A."/>
            <person name="Rousvoal S."/>
            <person name="Samson G."/>
            <person name="Symeonidi A."/>
            <person name="Weissenbach J."/>
            <person name="Zambounis A."/>
            <person name="Wincker P."/>
            <person name="Boyen C."/>
        </authorList>
    </citation>
    <scope>NUCLEOTIDE SEQUENCE [LARGE SCALE GENOMIC DNA]</scope>
    <source>
        <strain evidence="6">cv. Stackhouse</strain>
    </source>
</reference>
<dbReference type="InterPro" id="IPR000904">
    <property type="entry name" value="Sec7_dom"/>
</dbReference>
<dbReference type="Pfam" id="PF01369">
    <property type="entry name" value="Sec7"/>
    <property type="match status" value="1"/>
</dbReference>
<feature type="region of interest" description="Disordered" evidence="3">
    <location>
        <begin position="324"/>
        <end position="383"/>
    </location>
</feature>
<dbReference type="SUPFAM" id="SSF48371">
    <property type="entry name" value="ARM repeat"/>
    <property type="match status" value="1"/>
</dbReference>
<dbReference type="GO" id="GO:0032012">
    <property type="term" value="P:regulation of ARF protein signal transduction"/>
    <property type="evidence" value="ECO:0007669"/>
    <property type="project" value="InterPro"/>
</dbReference>
<evidence type="ECO:0000313" key="6">
    <source>
        <dbReference type="Proteomes" id="UP000012073"/>
    </source>
</evidence>
<dbReference type="SUPFAM" id="SSF48425">
    <property type="entry name" value="Sec7 domain"/>
    <property type="match status" value="1"/>
</dbReference>
<dbReference type="Pfam" id="PF09324">
    <property type="entry name" value="Sec7-like_HDS"/>
    <property type="match status" value="1"/>
</dbReference>
<feature type="region of interest" description="Disordered" evidence="3">
    <location>
        <begin position="870"/>
        <end position="909"/>
    </location>
</feature>
<dbReference type="FunFam" id="1.10.1000.11:FF:000003">
    <property type="entry name" value="Brefeldin A-inhibited guanine nucleotide-exchange protein 1"/>
    <property type="match status" value="1"/>
</dbReference>
<dbReference type="CDD" id="cd00171">
    <property type="entry name" value="Sec7"/>
    <property type="match status" value="1"/>
</dbReference>
<dbReference type="OrthoDB" id="18431at2759"/>
<dbReference type="InterPro" id="IPR015403">
    <property type="entry name" value="Mon2/Sec7/BIG1-like_HDS"/>
</dbReference>
<evidence type="ECO:0000256" key="2">
    <source>
        <dbReference type="ARBA" id="ARBA00022490"/>
    </source>
</evidence>
<feature type="domain" description="SEC7" evidence="4">
    <location>
        <begin position="1"/>
        <end position="116"/>
    </location>
</feature>
<proteinExistence type="predicted"/>
<dbReference type="PhylomeDB" id="R7QLD3"/>
<comment type="subcellular location">
    <subcellularLocation>
        <location evidence="1">Cytoplasm</location>
    </subcellularLocation>
</comment>
<gene>
    <name evidence="5" type="ORF">CHC_T00000551001</name>
</gene>
<name>R7QLD3_CHOCR</name>
<dbReference type="STRING" id="2769.R7QLD3"/>